<accession>F4N0Y1</accession>
<dbReference type="AlphaFoldDB" id="F4N0Y1"/>
<sequence length="39" mass="4199">MAVSPFFVTDLIRIKVPGPKGQDFVSSLKGSLFLGSLVF</sequence>
<name>F4N0Y1_YEREN</name>
<organism evidence="1">
    <name type="scientific">Yersinia enterocolitica W22703</name>
    <dbReference type="NCBI Taxonomy" id="913028"/>
    <lineage>
        <taxon>Bacteria</taxon>
        <taxon>Pseudomonadati</taxon>
        <taxon>Pseudomonadota</taxon>
        <taxon>Gammaproteobacteria</taxon>
        <taxon>Enterobacterales</taxon>
        <taxon>Yersiniaceae</taxon>
        <taxon>Yersinia</taxon>
    </lineage>
</organism>
<gene>
    <name evidence="1" type="ORF">YEW_CN10660</name>
</gene>
<protein>
    <submittedName>
        <fullName evidence="1">Uncharacterized protein</fullName>
    </submittedName>
</protein>
<proteinExistence type="predicted"/>
<reference evidence="1" key="1">
    <citation type="journal article" date="2011" name="BMC Genomics">
        <title>Shotgun sequencing of Yersinia enterocolitica strain W22703 (biotype 2, serotype O:9): genomic evidence for oscillation between invertebrates and mammals.</title>
        <authorList>
            <person name="Fuchs T.M."/>
            <person name="Brandt K."/>
            <person name="Starke M."/>
            <person name="Rattei T."/>
        </authorList>
    </citation>
    <scope>NUCLEOTIDE SEQUENCE</scope>
</reference>
<dbReference type="EMBL" id="FR718643">
    <property type="protein sequence ID" value="CBX71739.1"/>
    <property type="molecule type" value="Genomic_DNA"/>
</dbReference>
<evidence type="ECO:0000313" key="1">
    <source>
        <dbReference type="EMBL" id="CBX71739.1"/>
    </source>
</evidence>